<accession>A0AC11EEE2</accession>
<name>A0AC11EEE2_SHEEP</name>
<organism evidence="1">
    <name type="scientific">Ovis aries</name>
    <name type="common">Sheep</name>
    <dbReference type="NCBI Taxonomy" id="9940"/>
    <lineage>
        <taxon>Eukaryota</taxon>
        <taxon>Metazoa</taxon>
        <taxon>Chordata</taxon>
        <taxon>Craniata</taxon>
        <taxon>Vertebrata</taxon>
        <taxon>Euteleostomi</taxon>
        <taxon>Mammalia</taxon>
        <taxon>Eutheria</taxon>
        <taxon>Laurasiatheria</taxon>
        <taxon>Artiodactyla</taxon>
        <taxon>Ruminantia</taxon>
        <taxon>Pecora</taxon>
        <taxon>Bovidae</taxon>
        <taxon>Caprinae</taxon>
        <taxon>Ovis</taxon>
    </lineage>
</organism>
<reference evidence="1" key="1">
    <citation type="submission" date="2020-11" db="EMBL/GenBank/DDBJ databases">
        <authorList>
            <person name="Davenport K.M."/>
            <person name="Bickhart D.M."/>
            <person name="Smith T.P.L."/>
            <person name="Murdoch B.M."/>
            <person name="Rosen B.D."/>
        </authorList>
    </citation>
    <scope>NUCLEOTIDE SEQUENCE [LARGE SCALE GENOMIC DNA]</scope>
    <source>
        <strain evidence="1">OAR_USU_Benz2616</strain>
    </source>
</reference>
<protein>
    <submittedName>
        <fullName evidence="1">Uncharacterized protein</fullName>
    </submittedName>
</protein>
<sequence length="139" mass="14867">FSSFVKKAWRQRLLEGWLGARPIRLGVPASLLPSPSPLPCARCSVVYISSPRRGACAPRDVILSLVLAPGALAGAETGLDKGCFWLPSLPQRTFPGIRAALPGKSVVFPGKVWSPLPCGPHGVMLCLYILYKGTCPFPL</sequence>
<dbReference type="Ensembl" id="ENSOART00020050115.1">
    <property type="protein sequence ID" value="ENSOARP00020058232.1"/>
    <property type="gene ID" value="ENSOARG00020035818.1"/>
</dbReference>
<reference evidence="1" key="3">
    <citation type="submission" date="2025-09" db="UniProtKB">
        <authorList>
            <consortium name="Ensembl"/>
        </authorList>
    </citation>
    <scope>IDENTIFICATION</scope>
</reference>
<evidence type="ECO:0000313" key="1">
    <source>
        <dbReference type="Ensembl" id="ENSOARP00020058232.1"/>
    </source>
</evidence>
<reference evidence="1" key="2">
    <citation type="submission" date="2025-08" db="UniProtKB">
        <authorList>
            <consortium name="Ensembl"/>
        </authorList>
    </citation>
    <scope>IDENTIFICATION</scope>
</reference>
<proteinExistence type="predicted"/>